<name>A0A5B0QYT4_PUCGR</name>
<dbReference type="Proteomes" id="UP000325313">
    <property type="component" value="Unassembled WGS sequence"/>
</dbReference>
<sequence>MRQECRSLHKYVLSVNGGNVPNDAYLCPKDFDKSWTHLGRNPHHRRGARLPTYGDLEKSVLADSEYLTHEEGYITGKHQMWTAN</sequence>
<evidence type="ECO:0000313" key="4">
    <source>
        <dbReference type="Proteomes" id="UP000325313"/>
    </source>
</evidence>
<reference evidence="3 4" key="1">
    <citation type="submission" date="2019-05" db="EMBL/GenBank/DDBJ databases">
        <title>Emergence of the Ug99 lineage of the wheat stem rust pathogen through somatic hybridization.</title>
        <authorList>
            <person name="Li F."/>
            <person name="Upadhyaya N.M."/>
            <person name="Sperschneider J."/>
            <person name="Matny O."/>
            <person name="Nguyen-Phuc H."/>
            <person name="Mago R."/>
            <person name="Raley C."/>
            <person name="Miller M.E."/>
            <person name="Silverstein K.A.T."/>
            <person name="Henningsen E."/>
            <person name="Hirsch C.D."/>
            <person name="Visser B."/>
            <person name="Pretorius Z.A."/>
            <person name="Steffenson B.J."/>
            <person name="Schwessinger B."/>
            <person name="Dodds P.N."/>
            <person name="Figueroa M."/>
        </authorList>
    </citation>
    <scope>NUCLEOTIDE SEQUENCE [LARGE SCALE GENOMIC DNA]</scope>
    <source>
        <strain evidence="1">21-0</strain>
        <strain evidence="2 4">Ug99</strain>
    </source>
</reference>
<dbReference type="Proteomes" id="UP000324748">
    <property type="component" value="Unassembled WGS sequence"/>
</dbReference>
<comment type="caution">
    <text evidence="2">The sequence shown here is derived from an EMBL/GenBank/DDBJ whole genome shotgun (WGS) entry which is preliminary data.</text>
</comment>
<proteinExistence type="predicted"/>
<evidence type="ECO:0000313" key="3">
    <source>
        <dbReference type="Proteomes" id="UP000324748"/>
    </source>
</evidence>
<evidence type="ECO:0000313" key="2">
    <source>
        <dbReference type="EMBL" id="KAA1118458.1"/>
    </source>
</evidence>
<protein>
    <submittedName>
        <fullName evidence="2">Uncharacterized protein</fullName>
    </submittedName>
</protein>
<keyword evidence="3" id="KW-1185">Reference proteome</keyword>
<dbReference type="EMBL" id="VSWC01000106">
    <property type="protein sequence ID" value="KAA1085361.1"/>
    <property type="molecule type" value="Genomic_DNA"/>
</dbReference>
<accession>A0A5B0QYT4</accession>
<gene>
    <name evidence="1" type="ORF">PGT21_004461</name>
    <name evidence="2" type="ORF">PGTUg99_008332</name>
</gene>
<organism evidence="2 4">
    <name type="scientific">Puccinia graminis f. sp. tritici</name>
    <dbReference type="NCBI Taxonomy" id="56615"/>
    <lineage>
        <taxon>Eukaryota</taxon>
        <taxon>Fungi</taxon>
        <taxon>Dikarya</taxon>
        <taxon>Basidiomycota</taxon>
        <taxon>Pucciniomycotina</taxon>
        <taxon>Pucciniomycetes</taxon>
        <taxon>Pucciniales</taxon>
        <taxon>Pucciniaceae</taxon>
        <taxon>Puccinia</taxon>
    </lineage>
</organism>
<dbReference type="AlphaFoldDB" id="A0A5B0QYT4"/>
<dbReference type="EMBL" id="VDEP01000250">
    <property type="protein sequence ID" value="KAA1118458.1"/>
    <property type="molecule type" value="Genomic_DNA"/>
</dbReference>
<evidence type="ECO:0000313" key="1">
    <source>
        <dbReference type="EMBL" id="KAA1085361.1"/>
    </source>
</evidence>